<evidence type="ECO:0008006" key="6">
    <source>
        <dbReference type="Google" id="ProtNLM"/>
    </source>
</evidence>
<evidence type="ECO:0000256" key="2">
    <source>
        <dbReference type="ARBA" id="ARBA00022737"/>
    </source>
</evidence>
<organism evidence="4 5">
    <name type="scientific">Neobacillus driksii</name>
    <dbReference type="NCBI Taxonomy" id="3035913"/>
    <lineage>
        <taxon>Bacteria</taxon>
        <taxon>Bacillati</taxon>
        <taxon>Bacillota</taxon>
        <taxon>Bacilli</taxon>
        <taxon>Bacillales</taxon>
        <taxon>Bacillaceae</taxon>
        <taxon>Neobacillus</taxon>
    </lineage>
</organism>
<keyword evidence="5" id="KW-1185">Reference proteome</keyword>
<dbReference type="RefSeq" id="WP_306074600.1">
    <property type="nucleotide sequence ID" value="NZ_JAROBZ020000002.1"/>
</dbReference>
<protein>
    <recommendedName>
        <fullName evidence="6">WD40 repeat domain-containing protein</fullName>
    </recommendedName>
</protein>
<dbReference type="InterPro" id="IPR001680">
    <property type="entry name" value="WD40_rpt"/>
</dbReference>
<evidence type="ECO:0000256" key="3">
    <source>
        <dbReference type="PROSITE-ProRule" id="PRU00221"/>
    </source>
</evidence>
<dbReference type="PROSITE" id="PS50082">
    <property type="entry name" value="WD_REPEATS_2"/>
    <property type="match status" value="1"/>
</dbReference>
<name>A0ABV4YYW1_9BACI</name>
<dbReference type="InterPro" id="IPR050505">
    <property type="entry name" value="WDR55/POC1"/>
</dbReference>
<dbReference type="PANTHER" id="PTHR44019">
    <property type="entry name" value="WD REPEAT-CONTAINING PROTEIN 55"/>
    <property type="match status" value="1"/>
</dbReference>
<proteinExistence type="predicted"/>
<comment type="caution">
    <text evidence="4">The sequence shown here is derived from an EMBL/GenBank/DDBJ whole genome shotgun (WGS) entry which is preliminary data.</text>
</comment>
<dbReference type="EMBL" id="JAROBZ020000002">
    <property type="protein sequence ID" value="MFB3170044.1"/>
    <property type="molecule type" value="Genomic_DNA"/>
</dbReference>
<reference evidence="4 5" key="1">
    <citation type="submission" date="2024-05" db="EMBL/GenBank/DDBJ databases">
        <authorList>
            <person name="Venkateswaran K."/>
        </authorList>
    </citation>
    <scope>NUCLEOTIDE SEQUENCE [LARGE SCALE GENOMIC DNA]</scope>
    <source>
        <strain evidence="4 5">179-C4-2-HS</strain>
    </source>
</reference>
<dbReference type="InterPro" id="IPR015943">
    <property type="entry name" value="WD40/YVTN_repeat-like_dom_sf"/>
</dbReference>
<dbReference type="PANTHER" id="PTHR44019:SF8">
    <property type="entry name" value="POC1 CENTRIOLAR PROTEIN HOMOLOG"/>
    <property type="match status" value="1"/>
</dbReference>
<dbReference type="InterPro" id="IPR011047">
    <property type="entry name" value="Quinoprotein_ADH-like_sf"/>
</dbReference>
<sequence>MTVLLHKIQTGQAFPRVKKLSFSSDGMLVALSDTRLTIINLASGNIRNSIDFQGLSAISSDYKLVAESVYTREINRSIDYINIIDMKCGTVIKKIQARIPKRALISDYGAMLDFTPDNKHLVIVSGLTAYLFNIENASLVRTIVLCPFSFQTDSFSPPKYSKIRQFALTNREQPLLAVGGNNQLNIWDLYNEELHGRFNHHEHILCSAVAFSPDGDYVLSGDDADGNYNFKVWRTKDGLCLGTIFTNYTTLSMDFSRQGKIVVGGTDLYSKGKPTIKIYDLTGKEQAAFGNEYKRIDCVKFSPDGKSLAAASDDGNVTIWKVQ</sequence>
<dbReference type="SUPFAM" id="SSF50998">
    <property type="entry name" value="Quinoprotein alcohol dehydrogenase-like"/>
    <property type="match status" value="1"/>
</dbReference>
<evidence type="ECO:0000313" key="5">
    <source>
        <dbReference type="Proteomes" id="UP001241748"/>
    </source>
</evidence>
<feature type="repeat" description="WD" evidence="3">
    <location>
        <begin position="289"/>
        <end position="323"/>
    </location>
</feature>
<keyword evidence="1 3" id="KW-0853">WD repeat</keyword>
<accession>A0ABV4YYW1</accession>
<dbReference type="Pfam" id="PF00400">
    <property type="entry name" value="WD40"/>
    <property type="match status" value="2"/>
</dbReference>
<evidence type="ECO:0000256" key="1">
    <source>
        <dbReference type="ARBA" id="ARBA00022574"/>
    </source>
</evidence>
<dbReference type="Gene3D" id="2.130.10.10">
    <property type="entry name" value="YVTN repeat-like/Quinoprotein amine dehydrogenase"/>
    <property type="match status" value="2"/>
</dbReference>
<dbReference type="SMART" id="SM00320">
    <property type="entry name" value="WD40"/>
    <property type="match status" value="4"/>
</dbReference>
<evidence type="ECO:0000313" key="4">
    <source>
        <dbReference type="EMBL" id="MFB3170044.1"/>
    </source>
</evidence>
<keyword evidence="2" id="KW-0677">Repeat</keyword>
<gene>
    <name evidence="4" type="ORF">P5G62_023335</name>
</gene>
<dbReference type="Proteomes" id="UP001241748">
    <property type="component" value="Unassembled WGS sequence"/>
</dbReference>
<dbReference type="PROSITE" id="PS50294">
    <property type="entry name" value="WD_REPEATS_REGION"/>
    <property type="match status" value="1"/>
</dbReference>